<comment type="caution">
    <text evidence="13">The sequence shown here is derived from an EMBL/GenBank/DDBJ whole genome shotgun (WGS) entry which is preliminary data.</text>
</comment>
<comment type="function">
    <text evidence="8 9">Required for the first step of histidine biosynthesis. May allow the feedback regulation of ATP phosphoribosyltransferase activity by histidine.</text>
</comment>
<evidence type="ECO:0000256" key="11">
    <source>
        <dbReference type="SAM" id="Coils"/>
    </source>
</evidence>
<comment type="pathway">
    <text evidence="2 9">Amino-acid biosynthesis; L-histidine biosynthesis; L-histidine from 5-phospho-alpha-D-ribose 1-diphosphate: step 1/9.</text>
</comment>
<evidence type="ECO:0000256" key="7">
    <source>
        <dbReference type="ARBA" id="ARBA00023102"/>
    </source>
</evidence>
<feature type="binding site" evidence="10">
    <location>
        <position position="113"/>
    </location>
    <ligand>
        <name>L-histidine</name>
        <dbReference type="ChEBI" id="CHEBI:57595"/>
    </ligand>
</feature>
<evidence type="ECO:0000256" key="3">
    <source>
        <dbReference type="ARBA" id="ARBA00005539"/>
    </source>
</evidence>
<evidence type="ECO:0000313" key="14">
    <source>
        <dbReference type="Proteomes" id="UP000287296"/>
    </source>
</evidence>
<dbReference type="GO" id="GO:0005737">
    <property type="term" value="C:cytoplasm"/>
    <property type="evidence" value="ECO:0007669"/>
    <property type="project" value="UniProtKB-SubCell"/>
</dbReference>
<evidence type="ECO:0000256" key="2">
    <source>
        <dbReference type="ARBA" id="ARBA00004667"/>
    </source>
</evidence>
<gene>
    <name evidence="9" type="primary">hisZ</name>
    <name evidence="13" type="ORF">D5F11_025315</name>
</gene>
<evidence type="ECO:0000256" key="6">
    <source>
        <dbReference type="ARBA" id="ARBA00022605"/>
    </source>
</evidence>
<dbReference type="InterPro" id="IPR004517">
    <property type="entry name" value="HisZ"/>
</dbReference>
<evidence type="ECO:0000313" key="13">
    <source>
        <dbReference type="EMBL" id="RST56975.1"/>
    </source>
</evidence>
<dbReference type="Pfam" id="PF13393">
    <property type="entry name" value="tRNA-synt_His"/>
    <property type="match status" value="1"/>
</dbReference>
<dbReference type="RefSeq" id="WP_120119466.1">
    <property type="nucleotide sequence ID" value="NZ_QYTW02000049.1"/>
</dbReference>
<dbReference type="Proteomes" id="UP000287296">
    <property type="component" value="Unassembled WGS sequence"/>
</dbReference>
<dbReference type="GO" id="GO:0000105">
    <property type="term" value="P:L-histidine biosynthetic process"/>
    <property type="evidence" value="ECO:0007669"/>
    <property type="project" value="UniProtKB-UniRule"/>
</dbReference>
<dbReference type="GO" id="GO:0006427">
    <property type="term" value="P:histidyl-tRNA aminoacylation"/>
    <property type="evidence" value="ECO:0007669"/>
    <property type="project" value="TreeGrafter"/>
</dbReference>
<dbReference type="GO" id="GO:0004821">
    <property type="term" value="F:histidine-tRNA ligase activity"/>
    <property type="evidence" value="ECO:0007669"/>
    <property type="project" value="TreeGrafter"/>
</dbReference>
<keyword evidence="5 9" id="KW-0963">Cytoplasm</keyword>
<feature type="domain" description="Class II Histidinyl-tRNA synthetase (HisRS)-like catalytic core" evidence="12">
    <location>
        <begin position="13"/>
        <end position="306"/>
    </location>
</feature>
<sequence>MFLPAGSRDEMGPAVSNRFSVMEKFREVAVLRGYEQISTPVFEYASTFTNEYVGMNLQNMLKWFNSEGEIEVLRPDWTTSIARALSSQDRNPQKWAYQGSVFKTDRPGMEDHQAGIEILHMPTLMGEIESLLMASSILKSIGITDYVIELGHTELYESLVQELDLKNEEAERLRQAMHDKKQDEVYEIALHYGDEETAKELAALVDAYGGIEVITEYEERWKDRKDLLDMLAQMKKVAQILTESGSGEILVDLGRVKNLPYYSGMLYRGFLKKTGVVCFSGGRYDKLYDRYGGQVSAAGLAFDVDVLAEIYQEESSLETVCIIANLDALVYAEKLRQSYENCIVDVRTEKADSDDYDKIVEIKLIDGKYEVLEK</sequence>
<dbReference type="AlphaFoldDB" id="A0A429X181"/>
<dbReference type="OrthoDB" id="9800814at2"/>
<dbReference type="PIRSF" id="PIRSF001549">
    <property type="entry name" value="His-tRNA_synth"/>
    <property type="match status" value="1"/>
</dbReference>
<comment type="similarity">
    <text evidence="3 9">Belongs to the class-II aminoacyl-tRNA synthetase family. HisZ subfamily.</text>
</comment>
<protein>
    <recommendedName>
        <fullName evidence="4 9">ATP phosphoribosyltransferase regulatory subunit</fullName>
    </recommendedName>
</protein>
<evidence type="ECO:0000256" key="8">
    <source>
        <dbReference type="ARBA" id="ARBA00025246"/>
    </source>
</evidence>
<feature type="binding site" evidence="10">
    <location>
        <begin position="261"/>
        <end position="262"/>
    </location>
    <ligand>
        <name>L-histidine</name>
        <dbReference type="ChEBI" id="CHEBI:57595"/>
    </ligand>
</feature>
<keyword evidence="11" id="KW-0175">Coiled coil</keyword>
<dbReference type="InterPro" id="IPR004516">
    <property type="entry name" value="HisRS/HisZ"/>
</dbReference>
<evidence type="ECO:0000256" key="1">
    <source>
        <dbReference type="ARBA" id="ARBA00004496"/>
    </source>
</evidence>
<dbReference type="UniPathway" id="UPA00031">
    <property type="reaction ID" value="UER00006"/>
</dbReference>
<dbReference type="PANTHER" id="PTHR43707:SF6">
    <property type="entry name" value="ATP PHOSPHORIBOSYLTRANSFERASE REGULATORY SUBUNIT"/>
    <property type="match status" value="1"/>
</dbReference>
<reference evidence="13 14" key="1">
    <citation type="submission" date="2018-12" db="EMBL/GenBank/DDBJ databases">
        <authorList>
            <person name="Sun L."/>
            <person name="Chen Z."/>
        </authorList>
    </citation>
    <scope>NUCLEOTIDE SEQUENCE [LARGE SCALE GENOMIC DNA]</scope>
    <source>
        <strain evidence="13 14">LMG 29736</strain>
    </source>
</reference>
<dbReference type="EMBL" id="QYTW02000049">
    <property type="protein sequence ID" value="RST56975.1"/>
    <property type="molecule type" value="Genomic_DNA"/>
</dbReference>
<comment type="subcellular location">
    <subcellularLocation>
        <location evidence="1 9">Cytoplasm</location>
    </subcellularLocation>
</comment>
<evidence type="ECO:0000256" key="10">
    <source>
        <dbReference type="PIRSR" id="PIRSR001549-1"/>
    </source>
</evidence>
<dbReference type="InterPro" id="IPR045864">
    <property type="entry name" value="aa-tRNA-synth_II/BPL/LPL"/>
</dbReference>
<accession>A0A429X181</accession>
<dbReference type="Gene3D" id="3.30.930.10">
    <property type="entry name" value="Bira Bifunctional Protein, Domain 2"/>
    <property type="match status" value="1"/>
</dbReference>
<dbReference type="HAMAP" id="MF_00125">
    <property type="entry name" value="HisZ"/>
    <property type="match status" value="1"/>
</dbReference>
<dbReference type="SUPFAM" id="SSF55681">
    <property type="entry name" value="Class II aaRS and biotin synthetases"/>
    <property type="match status" value="1"/>
</dbReference>
<keyword evidence="7 9" id="KW-0368">Histidine biosynthesis</keyword>
<comment type="subunit">
    <text evidence="9">Heteromultimer composed of HisG and HisZ subunits.</text>
</comment>
<dbReference type="GO" id="GO:0016757">
    <property type="term" value="F:glycosyltransferase activity"/>
    <property type="evidence" value="ECO:0007669"/>
    <property type="project" value="UniProtKB-KW"/>
</dbReference>
<name>A0A429X181_SIMTE</name>
<keyword evidence="6 9" id="KW-0028">Amino-acid biosynthesis</keyword>
<keyword evidence="13" id="KW-0808">Transferase</keyword>
<feature type="binding site" evidence="10">
    <location>
        <begin position="76"/>
        <end position="78"/>
    </location>
    <ligand>
        <name>L-histidine</name>
        <dbReference type="ChEBI" id="CHEBI:57595"/>
    </ligand>
</feature>
<comment type="miscellaneous">
    <text evidence="9">This function is generally fulfilled by the C-terminal part of HisG, which is missing in some bacteria such as this one.</text>
</comment>
<feature type="binding site" evidence="10">
    <location>
        <position position="117"/>
    </location>
    <ligand>
        <name>L-histidine</name>
        <dbReference type="ChEBI" id="CHEBI:57595"/>
    </ligand>
</feature>
<evidence type="ECO:0000259" key="12">
    <source>
        <dbReference type="Pfam" id="PF13393"/>
    </source>
</evidence>
<keyword evidence="13" id="KW-0328">Glycosyltransferase</keyword>
<organism evidence="13 14">
    <name type="scientific">Siminovitchia terrae</name>
    <name type="common">Bacillus terrae</name>
    <dbReference type="NCBI Taxonomy" id="1914933"/>
    <lineage>
        <taxon>Bacteria</taxon>
        <taxon>Bacillati</taxon>
        <taxon>Bacillota</taxon>
        <taxon>Bacilli</taxon>
        <taxon>Bacillales</taxon>
        <taxon>Bacillaceae</taxon>
        <taxon>Siminovitchia</taxon>
    </lineage>
</organism>
<evidence type="ECO:0000256" key="9">
    <source>
        <dbReference type="HAMAP-Rule" id="MF_00125"/>
    </source>
</evidence>
<dbReference type="PANTHER" id="PTHR43707">
    <property type="entry name" value="HISTIDYL-TRNA SYNTHETASE"/>
    <property type="match status" value="1"/>
</dbReference>
<dbReference type="InterPro" id="IPR041715">
    <property type="entry name" value="HisRS-like_core"/>
</dbReference>
<evidence type="ECO:0000256" key="4">
    <source>
        <dbReference type="ARBA" id="ARBA00020397"/>
    </source>
</evidence>
<evidence type="ECO:0000256" key="5">
    <source>
        <dbReference type="ARBA" id="ARBA00022490"/>
    </source>
</evidence>
<proteinExistence type="inferred from homology"/>
<dbReference type="GO" id="GO:0140096">
    <property type="term" value="F:catalytic activity, acting on a protein"/>
    <property type="evidence" value="ECO:0007669"/>
    <property type="project" value="UniProtKB-ARBA"/>
</dbReference>
<feature type="coiled-coil region" evidence="11">
    <location>
        <begin position="153"/>
        <end position="183"/>
    </location>
</feature>